<dbReference type="SUPFAM" id="SSF55298">
    <property type="entry name" value="YjgF-like"/>
    <property type="match status" value="1"/>
</dbReference>
<reference evidence="4" key="1">
    <citation type="journal article" date="2019" name="Int. J. Syst. Evol. Microbiol.">
        <title>The Global Catalogue of Microorganisms (GCM) 10K type strain sequencing project: providing services to taxonomists for standard genome sequencing and annotation.</title>
        <authorList>
            <consortium name="The Broad Institute Genomics Platform"/>
            <consortium name="The Broad Institute Genome Sequencing Center for Infectious Disease"/>
            <person name="Wu L."/>
            <person name="Ma J."/>
        </authorList>
    </citation>
    <scope>NUCLEOTIDE SEQUENCE [LARGE SCALE GENOMIC DNA]</scope>
    <source>
        <strain evidence="4">KACC 12507</strain>
    </source>
</reference>
<feature type="compositionally biased region" description="Basic and acidic residues" evidence="1">
    <location>
        <begin position="69"/>
        <end position="89"/>
    </location>
</feature>
<dbReference type="Gene3D" id="3.30.1330.40">
    <property type="entry name" value="RutC-like"/>
    <property type="match status" value="1"/>
</dbReference>
<gene>
    <name evidence="3" type="ORF">ACFO4O_07420</name>
</gene>
<evidence type="ECO:0000313" key="3">
    <source>
        <dbReference type="EMBL" id="MFC4699979.1"/>
    </source>
</evidence>
<evidence type="ECO:0000256" key="1">
    <source>
        <dbReference type="SAM" id="MobiDB-lite"/>
    </source>
</evidence>
<dbReference type="InterPro" id="IPR035959">
    <property type="entry name" value="RutC-like_sf"/>
</dbReference>
<feature type="domain" description="Chorismatase FkbO/Hyg5-like N-terminal" evidence="2">
    <location>
        <begin position="96"/>
        <end position="218"/>
    </location>
</feature>
<keyword evidence="4" id="KW-1185">Reference proteome</keyword>
<dbReference type="Proteomes" id="UP001595897">
    <property type="component" value="Unassembled WGS sequence"/>
</dbReference>
<evidence type="ECO:0000313" key="4">
    <source>
        <dbReference type="Proteomes" id="UP001595897"/>
    </source>
</evidence>
<comment type="caution">
    <text evidence="3">The sequence shown here is derived from an EMBL/GenBank/DDBJ whole genome shotgun (WGS) entry which is preliminary data.</text>
</comment>
<name>A0ABV9LV04_9ALTE</name>
<protein>
    <recommendedName>
        <fullName evidence="2">Chorismatase FkbO/Hyg5-like N-terminal domain-containing protein</fullName>
    </recommendedName>
</protein>
<dbReference type="Pfam" id="PF21168">
    <property type="entry name" value="FkbO_Hyg5-like_N"/>
    <property type="match status" value="1"/>
</dbReference>
<evidence type="ECO:0000259" key="2">
    <source>
        <dbReference type="Pfam" id="PF21168"/>
    </source>
</evidence>
<dbReference type="RefSeq" id="WP_382407000.1">
    <property type="nucleotide sequence ID" value="NZ_JBHSGU010000002.1"/>
</dbReference>
<organism evidence="3 4">
    <name type="scientific">Glaciecola siphonariae</name>
    <dbReference type="NCBI Taxonomy" id="521012"/>
    <lineage>
        <taxon>Bacteria</taxon>
        <taxon>Pseudomonadati</taxon>
        <taxon>Pseudomonadota</taxon>
        <taxon>Gammaproteobacteria</taxon>
        <taxon>Alteromonadales</taxon>
        <taxon>Alteromonadaceae</taxon>
        <taxon>Glaciecola</taxon>
    </lineage>
</organism>
<dbReference type="EMBL" id="JBHSGU010000002">
    <property type="protein sequence ID" value="MFC4699979.1"/>
    <property type="molecule type" value="Genomic_DNA"/>
</dbReference>
<proteinExistence type="predicted"/>
<sequence length="362" mass="39862">MLKTRGKSVNLFLLNIHSRNPAYIMLTQRYSSVPCAELLSQDSTLVVMPLSGRCERTEPGLIYTGIDSCPKHSEPPENSESPEHSEPPEHSPPLNELWQVEGPVVRGRSEHCDWSKNADVMCVARWLDESECDDIEASTRRAYLSIMSVLKAHGFAHLFRCWNYLPSINEGEGDEEVYKRFCAGRLAAFEALGIAPSQFPAASALGHHGRGAVIYVFASHSAPQHFKNIKQVNAYEYPRQYGIGSPSFARATALSLASMGGGESSTHLFISGTASIVGHETVSVGDVQGQLHVTGDNIAHLLAHANPDNKRLSALKVYVRHQAHVSEVEQWLNKQYAGVDRVITLADVCRSDLLVEIECVCQ</sequence>
<accession>A0ABV9LV04</accession>
<feature type="region of interest" description="Disordered" evidence="1">
    <location>
        <begin position="65"/>
        <end position="95"/>
    </location>
</feature>
<dbReference type="InterPro" id="IPR049368">
    <property type="entry name" value="FkbO_Hyg5-like_N"/>
</dbReference>